<dbReference type="EMBL" id="AAGBFE010000035">
    <property type="protein sequence ID" value="EBM1042434.1"/>
    <property type="molecule type" value="Genomic_DNA"/>
</dbReference>
<organism evidence="1">
    <name type="scientific">Salmonella paratyphi B</name>
    <name type="common">Salmonella enterica subsp. enterica serovar Paratyphi B</name>
    <dbReference type="NCBI Taxonomy" id="57045"/>
    <lineage>
        <taxon>Bacteria</taxon>
        <taxon>Pseudomonadati</taxon>
        <taxon>Pseudomonadota</taxon>
        <taxon>Gammaproteobacteria</taxon>
        <taxon>Enterobacterales</taxon>
        <taxon>Enterobacteriaceae</taxon>
        <taxon>Salmonella</taxon>
    </lineage>
</organism>
<accession>A0A5T5IBA7</accession>
<evidence type="ECO:0000313" key="1">
    <source>
        <dbReference type="EMBL" id="EBM1042434.1"/>
    </source>
</evidence>
<proteinExistence type="predicted"/>
<sequence length="241" mass="26275">MTSKNVANIGSVVTDKTIDSQSLLAMVNEARKQCGEPVVRNNKFIEKIEDELDGETYTKSAGRKNGADIDVITMSIKQALRVAARESKAVRRSLVDKLESMQEAHIKSGKSASGLVEYRQARTLKMTVEAVTNLFDLMPNLAPEAKQTAAASIINPIVGFNAIPLPAIEEHYYSAGEVAEQLGVTANKIGRIANANNLKTEQYGKFFLDKSAHSSKQVEAFRYNSNGIEALRHLIHGADVA</sequence>
<comment type="caution">
    <text evidence="1">The sequence shown here is derived from an EMBL/GenBank/DDBJ whole genome shotgun (WGS) entry which is preliminary data.</text>
</comment>
<gene>
    <name evidence="1" type="ORF">AA690_21585</name>
</gene>
<reference evidence="1" key="1">
    <citation type="submission" date="2019-06" db="EMBL/GenBank/DDBJ databases">
        <authorList>
            <consortium name="GenomeTrakr network: Whole genome sequencing for foodborne pathogen traceback"/>
        </authorList>
    </citation>
    <scope>NUCLEOTIDE SEQUENCE</scope>
    <source>
        <strain evidence="1">FDA00002506</strain>
    </source>
</reference>
<protein>
    <recommendedName>
        <fullName evidence="2">Antirepressor protein</fullName>
    </recommendedName>
</protein>
<evidence type="ECO:0008006" key="2">
    <source>
        <dbReference type="Google" id="ProtNLM"/>
    </source>
</evidence>
<name>A0A5T5IBA7_SALEB</name>
<dbReference type="AlphaFoldDB" id="A0A5T5IBA7"/>